<evidence type="ECO:0000313" key="3">
    <source>
        <dbReference type="EMBL" id="JAS32150.1"/>
    </source>
</evidence>
<evidence type="ECO:0000256" key="1">
    <source>
        <dbReference type="SAM" id="SignalP"/>
    </source>
</evidence>
<organism evidence="2">
    <name type="scientific">Clastoptera arizonana</name>
    <name type="common">Arizona spittle bug</name>
    <dbReference type="NCBI Taxonomy" id="38151"/>
    <lineage>
        <taxon>Eukaryota</taxon>
        <taxon>Metazoa</taxon>
        <taxon>Ecdysozoa</taxon>
        <taxon>Arthropoda</taxon>
        <taxon>Hexapoda</taxon>
        <taxon>Insecta</taxon>
        <taxon>Pterygota</taxon>
        <taxon>Neoptera</taxon>
        <taxon>Paraneoptera</taxon>
        <taxon>Hemiptera</taxon>
        <taxon>Auchenorrhyncha</taxon>
        <taxon>Cercopoidea</taxon>
        <taxon>Clastopteridae</taxon>
        <taxon>Clastoptera</taxon>
    </lineage>
</organism>
<reference evidence="2" key="1">
    <citation type="submission" date="2015-12" db="EMBL/GenBank/DDBJ databases">
        <title>De novo transcriptome assembly of four potential Pierce s Disease insect vectors from Arizona vineyards.</title>
        <authorList>
            <person name="Tassone E.E."/>
        </authorList>
    </citation>
    <scope>NUCLEOTIDE SEQUENCE</scope>
</reference>
<keyword evidence="1" id="KW-0732">Signal</keyword>
<feature type="signal peptide" evidence="1">
    <location>
        <begin position="1"/>
        <end position="20"/>
    </location>
</feature>
<proteinExistence type="predicted"/>
<protein>
    <submittedName>
        <fullName evidence="2">Uncharacterized protein</fullName>
    </submittedName>
</protein>
<dbReference type="EMBL" id="GEDC01029875">
    <property type="protein sequence ID" value="JAS07423.1"/>
    <property type="molecule type" value="Transcribed_RNA"/>
</dbReference>
<accession>A0A1B6C1M4</accession>
<gene>
    <name evidence="2" type="ORF">g.37349</name>
    <name evidence="3" type="ORF">g.37350</name>
</gene>
<dbReference type="EMBL" id="GEDC01005148">
    <property type="protein sequence ID" value="JAS32150.1"/>
    <property type="molecule type" value="Transcribed_RNA"/>
</dbReference>
<feature type="chain" id="PRO_5008580026" evidence="1">
    <location>
        <begin position="21"/>
        <end position="149"/>
    </location>
</feature>
<dbReference type="AlphaFoldDB" id="A0A1B6C1M4"/>
<sequence length="149" mass="17341">MYFKAKVILILLSTILLTRGQVKDLAFVELSDTVCHLADEMLEVCNRTLSGIKKNILPDATFRADTDYIEGVLERSRSLTLLMKVTKAERFYEKYKALKNMTISYTPMIQMYKYNEKELIHICDKINEKTNLVKNMWYVPESSTVNTNK</sequence>
<evidence type="ECO:0000313" key="2">
    <source>
        <dbReference type="EMBL" id="JAS07423.1"/>
    </source>
</evidence>
<name>A0A1B6C1M4_9HEMI</name>